<gene>
    <name evidence="4" type="ORF">SAMN05216266_1241</name>
    <name evidence="5" type="ORF">SAMN05216266_12483</name>
</gene>
<dbReference type="AlphaFoldDB" id="A0A1I1CAB7"/>
<feature type="domain" description="Insertion element IS150 protein InsJ-like helix-turn-helix" evidence="3">
    <location>
        <begin position="67"/>
        <end position="119"/>
    </location>
</feature>
<sequence length="162" mass="18536">MEPRSSLSEVQREAAVVWFEQGLADRTVSTLLGVARWPVRSLYRRWRIHGRAALVSMSTKRSFSFEFKLSVVERFVAGEPAAELAAEHGLSSPSLVKTWARTYRREGEDGLRPKRKGRPPKPPDSPGEQPSELEQLRRENDRLRAEVAYLGKLRALRGQQRR</sequence>
<dbReference type="PANTHER" id="PTHR33795">
    <property type="entry name" value="INSERTION ELEMENT IS150 PROTEIN INSJ"/>
    <property type="match status" value="1"/>
</dbReference>
<proteinExistence type="inferred from homology"/>
<reference evidence="6" key="1">
    <citation type="submission" date="2016-10" db="EMBL/GenBank/DDBJ databases">
        <authorList>
            <person name="Varghese N."/>
            <person name="Submissions S."/>
        </authorList>
    </citation>
    <scope>NUCLEOTIDE SEQUENCE [LARGE SCALE GENOMIC DNA]</scope>
    <source>
        <strain evidence="6">CGMCC 4.3568</strain>
    </source>
</reference>
<evidence type="ECO:0000313" key="6">
    <source>
        <dbReference type="Proteomes" id="UP000243799"/>
    </source>
</evidence>
<dbReference type="PANTHER" id="PTHR33795:SF1">
    <property type="entry name" value="INSERTION ELEMENT IS150 PROTEIN INSJ"/>
    <property type="match status" value="1"/>
</dbReference>
<dbReference type="Gene3D" id="1.10.10.10">
    <property type="entry name" value="Winged helix-like DNA-binding domain superfamily/Winged helix DNA-binding domain"/>
    <property type="match status" value="1"/>
</dbReference>
<dbReference type="InterPro" id="IPR052057">
    <property type="entry name" value="IS150/IS1296_orfA-like"/>
</dbReference>
<dbReference type="EMBL" id="FOKG01000024">
    <property type="protein sequence ID" value="SFB59875.1"/>
    <property type="molecule type" value="Genomic_DNA"/>
</dbReference>
<dbReference type="STRING" id="490629.SAMN05216266_1241"/>
<evidence type="ECO:0000256" key="1">
    <source>
        <dbReference type="ARBA" id="ARBA00038232"/>
    </source>
</evidence>
<comment type="similarity">
    <text evidence="1">Belongs to the IS150/IS1296 orfA family.</text>
</comment>
<dbReference type="InterPro" id="IPR010921">
    <property type="entry name" value="Trp_repressor/repl_initiator"/>
</dbReference>
<reference evidence="4" key="2">
    <citation type="submission" date="2016-10" db="EMBL/GenBank/DDBJ databases">
        <authorList>
            <person name="de Groot N.N."/>
        </authorList>
    </citation>
    <scope>NUCLEOTIDE SEQUENCE [LARGE SCALE GENOMIC DNA]</scope>
    <source>
        <strain evidence="4">CGMCC 4.3568</strain>
    </source>
</reference>
<accession>A0A1I1CAB7</accession>
<protein>
    <submittedName>
        <fullName evidence="4">Transposase and inactivated derivatives</fullName>
    </submittedName>
</protein>
<evidence type="ECO:0000256" key="2">
    <source>
        <dbReference type="SAM" id="MobiDB-lite"/>
    </source>
</evidence>
<dbReference type="GO" id="GO:0043565">
    <property type="term" value="F:sequence-specific DNA binding"/>
    <property type="evidence" value="ECO:0007669"/>
    <property type="project" value="InterPro"/>
</dbReference>
<dbReference type="SUPFAM" id="SSF48295">
    <property type="entry name" value="TrpR-like"/>
    <property type="match status" value="1"/>
</dbReference>
<keyword evidence="6" id="KW-1185">Reference proteome</keyword>
<feature type="region of interest" description="Disordered" evidence="2">
    <location>
        <begin position="105"/>
        <end position="135"/>
    </location>
</feature>
<dbReference type="Proteomes" id="UP000243799">
    <property type="component" value="Unassembled WGS sequence"/>
</dbReference>
<name>A0A1I1CAB7_9PSEU</name>
<evidence type="ECO:0000313" key="4">
    <source>
        <dbReference type="EMBL" id="SFB59591.1"/>
    </source>
</evidence>
<dbReference type="EMBL" id="FOKG01000024">
    <property type="protein sequence ID" value="SFB59591.1"/>
    <property type="molecule type" value="Genomic_DNA"/>
</dbReference>
<evidence type="ECO:0000259" key="3">
    <source>
        <dbReference type="Pfam" id="PF13518"/>
    </source>
</evidence>
<dbReference type="InterPro" id="IPR036388">
    <property type="entry name" value="WH-like_DNA-bd_sf"/>
</dbReference>
<dbReference type="Pfam" id="PF13518">
    <property type="entry name" value="HTH_28"/>
    <property type="match status" value="1"/>
</dbReference>
<dbReference type="InterPro" id="IPR055247">
    <property type="entry name" value="InsJ-like_HTH"/>
</dbReference>
<organism evidence="4 6">
    <name type="scientific">Amycolatopsis marina</name>
    <dbReference type="NCBI Taxonomy" id="490629"/>
    <lineage>
        <taxon>Bacteria</taxon>
        <taxon>Bacillati</taxon>
        <taxon>Actinomycetota</taxon>
        <taxon>Actinomycetes</taxon>
        <taxon>Pseudonocardiales</taxon>
        <taxon>Pseudonocardiaceae</taxon>
        <taxon>Amycolatopsis</taxon>
    </lineage>
</organism>
<evidence type="ECO:0000313" key="5">
    <source>
        <dbReference type="EMBL" id="SFB59875.1"/>
    </source>
</evidence>